<dbReference type="OrthoDB" id="5950832at2759"/>
<accession>A0A8S4AC16</accession>
<dbReference type="AlphaFoldDB" id="A0A8S4AC16"/>
<organism evidence="1 2">
    <name type="scientific">Candidula unifasciata</name>
    <dbReference type="NCBI Taxonomy" id="100452"/>
    <lineage>
        <taxon>Eukaryota</taxon>
        <taxon>Metazoa</taxon>
        <taxon>Spiralia</taxon>
        <taxon>Lophotrochozoa</taxon>
        <taxon>Mollusca</taxon>
        <taxon>Gastropoda</taxon>
        <taxon>Heterobranchia</taxon>
        <taxon>Euthyneura</taxon>
        <taxon>Panpulmonata</taxon>
        <taxon>Eupulmonata</taxon>
        <taxon>Stylommatophora</taxon>
        <taxon>Helicina</taxon>
        <taxon>Helicoidea</taxon>
        <taxon>Geomitridae</taxon>
        <taxon>Candidula</taxon>
    </lineage>
</organism>
<dbReference type="SUPFAM" id="SSF81296">
    <property type="entry name" value="E set domains"/>
    <property type="match status" value="1"/>
</dbReference>
<feature type="non-terminal residue" evidence="1">
    <location>
        <position position="168"/>
    </location>
</feature>
<dbReference type="PANTHER" id="PTHR16165:SF5">
    <property type="entry name" value="NXPE FAMILY MEMBER 3"/>
    <property type="match status" value="1"/>
</dbReference>
<protein>
    <submittedName>
        <fullName evidence="1">Uncharacterized protein</fullName>
    </submittedName>
</protein>
<keyword evidence="2" id="KW-1185">Reference proteome</keyword>
<dbReference type="Proteomes" id="UP000678393">
    <property type="component" value="Unassembled WGS sequence"/>
</dbReference>
<dbReference type="EMBL" id="CAJHNH020008542">
    <property type="protein sequence ID" value="CAG5136526.1"/>
    <property type="molecule type" value="Genomic_DNA"/>
</dbReference>
<dbReference type="InterPro" id="IPR014756">
    <property type="entry name" value="Ig_E-set"/>
</dbReference>
<dbReference type="Gene3D" id="2.60.40.10">
    <property type="entry name" value="Immunoglobulins"/>
    <property type="match status" value="1"/>
</dbReference>
<comment type="caution">
    <text evidence="1">The sequence shown here is derived from an EMBL/GenBank/DDBJ whole genome shotgun (WGS) entry which is preliminary data.</text>
</comment>
<evidence type="ECO:0000313" key="1">
    <source>
        <dbReference type="EMBL" id="CAG5136526.1"/>
    </source>
</evidence>
<proteinExistence type="predicted"/>
<feature type="non-terminal residue" evidence="1">
    <location>
        <position position="1"/>
    </location>
</feature>
<gene>
    <name evidence="1" type="ORF">CUNI_LOCUS22084</name>
</gene>
<reference evidence="1" key="1">
    <citation type="submission" date="2021-04" db="EMBL/GenBank/DDBJ databases">
        <authorList>
            <consortium name="Molecular Ecology Group"/>
        </authorList>
    </citation>
    <scope>NUCLEOTIDE SEQUENCE</scope>
</reference>
<dbReference type="InterPro" id="IPR013783">
    <property type="entry name" value="Ig-like_fold"/>
</dbReference>
<evidence type="ECO:0000313" key="2">
    <source>
        <dbReference type="Proteomes" id="UP000678393"/>
    </source>
</evidence>
<name>A0A8S4AC16_9EUPU</name>
<dbReference type="PANTHER" id="PTHR16165">
    <property type="entry name" value="NXPE FAMILY MEMBER"/>
    <property type="match status" value="1"/>
</dbReference>
<sequence length="168" mass="18274">DFLITPPVPELYSFEIPYLEDPPVTDILKVSNESTSAVVLVNSSSTFFIGDTVALLITARDRVGNPKTKGGDDVRALFIDVSSSNSTLPAKITDYGNGTYLATAVLAFVGTFRAYAALVYSREYIQTIMLTQLMIKSSTIYPGAFRNKLVSSLLGYDSMIIINIVSLI</sequence>